<feature type="compositionally biased region" description="Basic and acidic residues" evidence="1">
    <location>
        <begin position="146"/>
        <end position="173"/>
    </location>
</feature>
<comment type="caution">
    <text evidence="2">The sequence shown here is derived from an EMBL/GenBank/DDBJ whole genome shotgun (WGS) entry which is preliminary data.</text>
</comment>
<evidence type="ECO:0000313" key="2">
    <source>
        <dbReference type="EMBL" id="RLV99459.1"/>
    </source>
</evidence>
<proteinExistence type="predicted"/>
<dbReference type="EMBL" id="QUSF01000032">
    <property type="protein sequence ID" value="RLV99459.1"/>
    <property type="molecule type" value="Genomic_DNA"/>
</dbReference>
<name>A0A3L8SCE8_CHLGU</name>
<evidence type="ECO:0000256" key="1">
    <source>
        <dbReference type="SAM" id="MobiDB-lite"/>
    </source>
</evidence>
<accession>A0A3L8SCE8</accession>
<reference evidence="2 3" key="1">
    <citation type="journal article" date="2018" name="Proc. R. Soc. B">
        <title>A non-coding region near Follistatin controls head colour polymorphism in the Gouldian finch.</title>
        <authorList>
            <person name="Toomey M.B."/>
            <person name="Marques C.I."/>
            <person name="Andrade P."/>
            <person name="Araujo P.M."/>
            <person name="Sabatino S."/>
            <person name="Gazda M.A."/>
            <person name="Afonso S."/>
            <person name="Lopes R.J."/>
            <person name="Corbo J.C."/>
            <person name="Carneiro M."/>
        </authorList>
    </citation>
    <scope>NUCLEOTIDE SEQUENCE [LARGE SCALE GENOMIC DNA]</scope>
    <source>
        <strain evidence="2">Red01</strain>
        <tissue evidence="2">Muscle</tissue>
    </source>
</reference>
<gene>
    <name evidence="2" type="ORF">DV515_00009738</name>
</gene>
<dbReference type="OrthoDB" id="10581913at2759"/>
<dbReference type="Proteomes" id="UP000276834">
    <property type="component" value="Unassembled WGS sequence"/>
</dbReference>
<protein>
    <submittedName>
        <fullName evidence="2">Uncharacterized protein</fullName>
    </submittedName>
</protein>
<organism evidence="2 3">
    <name type="scientific">Chloebia gouldiae</name>
    <name type="common">Gouldian finch</name>
    <name type="synonym">Erythrura gouldiae</name>
    <dbReference type="NCBI Taxonomy" id="44316"/>
    <lineage>
        <taxon>Eukaryota</taxon>
        <taxon>Metazoa</taxon>
        <taxon>Chordata</taxon>
        <taxon>Craniata</taxon>
        <taxon>Vertebrata</taxon>
        <taxon>Euteleostomi</taxon>
        <taxon>Archelosauria</taxon>
        <taxon>Archosauria</taxon>
        <taxon>Dinosauria</taxon>
        <taxon>Saurischia</taxon>
        <taxon>Theropoda</taxon>
        <taxon>Coelurosauria</taxon>
        <taxon>Aves</taxon>
        <taxon>Neognathae</taxon>
        <taxon>Neoaves</taxon>
        <taxon>Telluraves</taxon>
        <taxon>Australaves</taxon>
        <taxon>Passeriformes</taxon>
        <taxon>Passeroidea</taxon>
        <taxon>Passeridae</taxon>
        <taxon>Chloebia</taxon>
    </lineage>
</organism>
<feature type="region of interest" description="Disordered" evidence="1">
    <location>
        <begin position="1"/>
        <end position="32"/>
    </location>
</feature>
<evidence type="ECO:0000313" key="3">
    <source>
        <dbReference type="Proteomes" id="UP000276834"/>
    </source>
</evidence>
<keyword evidence="3" id="KW-1185">Reference proteome</keyword>
<dbReference type="AlphaFoldDB" id="A0A3L8SCE8"/>
<feature type="region of interest" description="Disordered" evidence="1">
    <location>
        <begin position="139"/>
        <end position="173"/>
    </location>
</feature>
<sequence>MASEHDQPSGLITKGERTGSRPALRLCCPQGRKGPPAALAAGDLAGDMELLAVTAPEEAGKDATASQAEVEGAEKTAAMPEAESLVGKMVTPEGAAAVVVGASENPAAERVAEAFARAAERTAAAEVAKVLQSAIAEVGTAAAPAQRKEEGHVDKAKERHSAGKGLDERGRGEMKRRGFLVEDDHNSEVPDVFSKCPLHEFPPDTSWFAASGLLLQPV</sequence>